<dbReference type="AlphaFoldDB" id="X1HEG7"/>
<accession>X1HEG7</accession>
<dbReference type="EMBL" id="BARU01034870">
    <property type="protein sequence ID" value="GAH68586.1"/>
    <property type="molecule type" value="Genomic_DNA"/>
</dbReference>
<reference evidence="2" key="1">
    <citation type="journal article" date="2014" name="Front. Microbiol.">
        <title>High frequency of phylogenetically diverse reductive dehalogenase-homologous genes in deep subseafloor sedimentary metagenomes.</title>
        <authorList>
            <person name="Kawai M."/>
            <person name="Futagami T."/>
            <person name="Toyoda A."/>
            <person name="Takaki Y."/>
            <person name="Nishi S."/>
            <person name="Hori S."/>
            <person name="Arai W."/>
            <person name="Tsubouchi T."/>
            <person name="Morono Y."/>
            <person name="Uchiyama I."/>
            <person name="Ito T."/>
            <person name="Fujiyama A."/>
            <person name="Inagaki F."/>
            <person name="Takami H."/>
        </authorList>
    </citation>
    <scope>NUCLEOTIDE SEQUENCE</scope>
    <source>
        <strain evidence="2">Expedition CK06-06</strain>
    </source>
</reference>
<organism evidence="2">
    <name type="scientific">marine sediment metagenome</name>
    <dbReference type="NCBI Taxonomy" id="412755"/>
    <lineage>
        <taxon>unclassified sequences</taxon>
        <taxon>metagenomes</taxon>
        <taxon>ecological metagenomes</taxon>
    </lineage>
</organism>
<name>X1HEG7_9ZZZZ</name>
<comment type="caution">
    <text evidence="2">The sequence shown here is derived from an EMBL/GenBank/DDBJ whole genome shotgun (WGS) entry which is preliminary data.</text>
</comment>
<protein>
    <submittedName>
        <fullName evidence="2">Uncharacterized protein</fullName>
    </submittedName>
</protein>
<feature type="region of interest" description="Disordered" evidence="1">
    <location>
        <begin position="14"/>
        <end position="34"/>
    </location>
</feature>
<gene>
    <name evidence="2" type="ORF">S03H2_54676</name>
</gene>
<sequence length="34" mass="3739">MLSILGVIVSEYDGQNGMSKPRLPSLMPSQPYDD</sequence>
<feature type="non-terminal residue" evidence="2">
    <location>
        <position position="34"/>
    </location>
</feature>
<evidence type="ECO:0000256" key="1">
    <source>
        <dbReference type="SAM" id="MobiDB-lite"/>
    </source>
</evidence>
<proteinExistence type="predicted"/>
<evidence type="ECO:0000313" key="2">
    <source>
        <dbReference type="EMBL" id="GAH68586.1"/>
    </source>
</evidence>